<evidence type="ECO:0000313" key="2">
    <source>
        <dbReference type="EMBL" id="GAA0448819.1"/>
    </source>
</evidence>
<feature type="compositionally biased region" description="Acidic residues" evidence="1">
    <location>
        <begin position="268"/>
        <end position="283"/>
    </location>
</feature>
<accession>A0AAV3SBS4</accession>
<dbReference type="AlphaFoldDB" id="A0AAV3SBS4"/>
<reference evidence="2" key="3">
    <citation type="submission" date="2023-12" db="EMBL/GenBank/DDBJ databases">
        <authorList>
            <person name="Sun Q."/>
            <person name="Inoue M."/>
        </authorList>
    </citation>
    <scope>NUCLEOTIDE SEQUENCE</scope>
    <source>
        <strain evidence="2">JCM 12289</strain>
    </source>
</reference>
<feature type="region of interest" description="Disordered" evidence="1">
    <location>
        <begin position="226"/>
        <end position="319"/>
    </location>
</feature>
<feature type="region of interest" description="Disordered" evidence="1">
    <location>
        <begin position="1"/>
        <end position="44"/>
    </location>
</feature>
<dbReference type="Proteomes" id="UP001500962">
    <property type="component" value="Unassembled WGS sequence"/>
</dbReference>
<evidence type="ECO:0000313" key="5">
    <source>
        <dbReference type="Proteomes" id="UP001500962"/>
    </source>
</evidence>
<feature type="compositionally biased region" description="Polar residues" evidence="1">
    <location>
        <begin position="161"/>
        <end position="174"/>
    </location>
</feature>
<proteinExistence type="predicted"/>
<feature type="compositionally biased region" description="Acidic residues" evidence="1">
    <location>
        <begin position="123"/>
        <end position="136"/>
    </location>
</feature>
<dbReference type="EMBL" id="BAAADN010000001">
    <property type="protein sequence ID" value="GAA0448819.1"/>
    <property type="molecule type" value="Genomic_DNA"/>
</dbReference>
<dbReference type="EMBL" id="CP095006">
    <property type="protein sequence ID" value="UOO96873.1"/>
    <property type="molecule type" value="Genomic_DNA"/>
</dbReference>
<geneLocation type="plasmid" evidence="3 4">
    <name>unnamed1</name>
</geneLocation>
<protein>
    <submittedName>
        <fullName evidence="2">Uncharacterized protein</fullName>
    </submittedName>
</protein>
<dbReference type="GeneID" id="71763229"/>
<reference evidence="3" key="2">
    <citation type="submission" date="2022-04" db="EMBL/GenBank/DDBJ databases">
        <title>Sequencing and genomic assembly of Halococcus dombrowskii.</title>
        <authorList>
            <person name="Lim S.W."/>
            <person name="MacLea K.S."/>
        </authorList>
    </citation>
    <scope>NUCLEOTIDE SEQUENCE</scope>
    <source>
        <strain evidence="3">H4</strain>
        <plasmid evidence="3">unnamed1</plasmid>
    </source>
</reference>
<keyword evidence="4" id="KW-1185">Reference proteome</keyword>
<gene>
    <name evidence="2" type="ORF">GCM10008985_00150</name>
    <name evidence="3" type="ORF">MUK72_15235</name>
</gene>
<dbReference type="KEGG" id="hdo:MUK72_15235"/>
<feature type="region of interest" description="Disordered" evidence="1">
    <location>
        <begin position="117"/>
        <end position="174"/>
    </location>
</feature>
<feature type="compositionally biased region" description="Basic and acidic residues" evidence="1">
    <location>
        <begin position="226"/>
        <end position="238"/>
    </location>
</feature>
<evidence type="ECO:0000313" key="4">
    <source>
        <dbReference type="Proteomes" id="UP000830542"/>
    </source>
</evidence>
<organism evidence="2 5">
    <name type="scientific">Halococcus dombrowskii</name>
    <dbReference type="NCBI Taxonomy" id="179637"/>
    <lineage>
        <taxon>Archaea</taxon>
        <taxon>Methanobacteriati</taxon>
        <taxon>Methanobacteriota</taxon>
        <taxon>Stenosarchaea group</taxon>
        <taxon>Halobacteria</taxon>
        <taxon>Halobacteriales</taxon>
        <taxon>Halococcaceae</taxon>
        <taxon>Halococcus</taxon>
    </lineage>
</organism>
<keyword evidence="3" id="KW-0614">Plasmid</keyword>
<sequence length="319" mass="35796">MVAQHTQDEDTTTENSRSDDNSSNTSDADTEQTDAQSEHDIDEMKDAAATELYDIESAIDGPHNGVERGRIIGFLRDEFNVSEDRAEEVIHTALMEGYCYEPGVSEETGDELLKPITKPITDNESDQPADSDEESETTNHEPTSEGGEDAPEDSASIDLDQIQSFFQGNTSDTHTVKSITESVESGLLTGSEIALDELESAIRDSQWDGELREVVLSAIETLREEREAQREFNRKIENGEIETNTEFPTPPEQEMQEGDGPPRPPVDPDAEPEPEWDDTDPILDEYHDHYQPEFPGQMSGESIHLEDDDMEWREPRSLY</sequence>
<reference evidence="2" key="1">
    <citation type="journal article" date="2014" name="Int. J. Syst. Evol. Microbiol.">
        <title>Complete genome sequence of Corynebacterium casei LMG S-19264T (=DSM 44701T), isolated from a smear-ripened cheese.</title>
        <authorList>
            <consortium name="US DOE Joint Genome Institute (JGI-PGF)"/>
            <person name="Walter F."/>
            <person name="Albersmeier A."/>
            <person name="Kalinowski J."/>
            <person name="Ruckert C."/>
        </authorList>
    </citation>
    <scope>NUCLEOTIDE SEQUENCE</scope>
    <source>
        <strain evidence="2">JCM 12289</strain>
    </source>
</reference>
<name>A0AAV3SBS4_HALDO</name>
<evidence type="ECO:0000313" key="3">
    <source>
        <dbReference type="EMBL" id="UOO96873.1"/>
    </source>
</evidence>
<dbReference type="Proteomes" id="UP000830542">
    <property type="component" value="Plasmid unnamed1"/>
</dbReference>
<evidence type="ECO:0000256" key="1">
    <source>
        <dbReference type="SAM" id="MobiDB-lite"/>
    </source>
</evidence>
<dbReference type="RefSeq" id="WP_244706003.1">
    <property type="nucleotide sequence ID" value="NZ_BAAADN010000001.1"/>
</dbReference>